<dbReference type="PANTHER" id="PTHR21398:SF21">
    <property type="entry name" value="AGAP004005-PA"/>
    <property type="match status" value="1"/>
</dbReference>
<reference evidence="1 2" key="1">
    <citation type="submission" date="2023-09" db="EMBL/GenBank/DDBJ databases">
        <title>Nesidiocoris tenuis whole genome shotgun sequence.</title>
        <authorList>
            <person name="Shibata T."/>
            <person name="Shimoda M."/>
            <person name="Kobayashi T."/>
            <person name="Uehara T."/>
        </authorList>
    </citation>
    <scope>NUCLEOTIDE SEQUENCE [LARGE SCALE GENOMIC DNA]</scope>
    <source>
        <strain evidence="1 2">Japan</strain>
    </source>
</reference>
<dbReference type="InterPro" id="IPR006631">
    <property type="entry name" value="DM4_12"/>
</dbReference>
<accession>A0ABN7B212</accession>
<evidence type="ECO:0000313" key="2">
    <source>
        <dbReference type="Proteomes" id="UP001307889"/>
    </source>
</evidence>
<dbReference type="PANTHER" id="PTHR21398">
    <property type="entry name" value="AGAP007094-PA"/>
    <property type="match status" value="1"/>
</dbReference>
<protein>
    <submittedName>
        <fullName evidence="1">DM4_12</fullName>
    </submittedName>
</protein>
<dbReference type="SMART" id="SM00718">
    <property type="entry name" value="DM4_12"/>
    <property type="match status" value="1"/>
</dbReference>
<name>A0ABN7B212_9HEMI</name>
<dbReference type="Pfam" id="PF07841">
    <property type="entry name" value="DM4_12"/>
    <property type="match status" value="1"/>
</dbReference>
<dbReference type="EMBL" id="AP028917">
    <property type="protein sequence ID" value="BES98441.1"/>
    <property type="molecule type" value="Genomic_DNA"/>
</dbReference>
<proteinExistence type="predicted"/>
<gene>
    <name evidence="1" type="ORF">NTJ_11256</name>
</gene>
<evidence type="ECO:0000313" key="1">
    <source>
        <dbReference type="EMBL" id="BES98441.1"/>
    </source>
</evidence>
<organism evidence="1 2">
    <name type="scientific">Nesidiocoris tenuis</name>
    <dbReference type="NCBI Taxonomy" id="355587"/>
    <lineage>
        <taxon>Eukaryota</taxon>
        <taxon>Metazoa</taxon>
        <taxon>Ecdysozoa</taxon>
        <taxon>Arthropoda</taxon>
        <taxon>Hexapoda</taxon>
        <taxon>Insecta</taxon>
        <taxon>Pterygota</taxon>
        <taxon>Neoptera</taxon>
        <taxon>Paraneoptera</taxon>
        <taxon>Hemiptera</taxon>
        <taxon>Heteroptera</taxon>
        <taxon>Panheteroptera</taxon>
        <taxon>Cimicomorpha</taxon>
        <taxon>Miridae</taxon>
        <taxon>Dicyphina</taxon>
        <taxon>Nesidiocoris</taxon>
    </lineage>
</organism>
<dbReference type="Proteomes" id="UP001307889">
    <property type="component" value="Chromosome 9"/>
</dbReference>
<keyword evidence="2" id="KW-1185">Reference proteome</keyword>
<sequence>MLKFMQIALMINSMNTFCNGSFNRRERTLPFPRGIGNKLQVITGFGIPVPDIKTDVTYGLIIKSNYELPTNSVQFTQPELAFGDGGDRRGGMKISRVTLYNLLKYAMDKLQIRGDSCIFLTICQASFTIFEQQGLLGEIMKVLFLPSSTPGEFSLVLDEFRNAEKIGEDAEDESDCRAAYPSCDKSLIEMMTVLADNRFIKILLDTV</sequence>